<feature type="domain" description="Glucose-methanol-choline oxidoreductase C-terminal" evidence="6">
    <location>
        <begin position="339"/>
        <end position="420"/>
    </location>
</feature>
<dbReference type="PANTHER" id="PTHR46056">
    <property type="entry name" value="LONG-CHAIN-ALCOHOL OXIDASE"/>
    <property type="match status" value="1"/>
</dbReference>
<evidence type="ECO:0000259" key="5">
    <source>
        <dbReference type="Pfam" id="PF00732"/>
    </source>
</evidence>
<keyword evidence="4" id="KW-0560">Oxidoreductase</keyword>
<dbReference type="Pfam" id="PF05199">
    <property type="entry name" value="GMC_oxred_C"/>
    <property type="match status" value="1"/>
</dbReference>
<dbReference type="GO" id="GO:0050660">
    <property type="term" value="F:flavin adenine dinucleotide binding"/>
    <property type="evidence" value="ECO:0007669"/>
    <property type="project" value="InterPro"/>
</dbReference>
<evidence type="ECO:0000259" key="6">
    <source>
        <dbReference type="Pfam" id="PF05199"/>
    </source>
</evidence>
<dbReference type="GO" id="GO:0016614">
    <property type="term" value="F:oxidoreductase activity, acting on CH-OH group of donors"/>
    <property type="evidence" value="ECO:0007669"/>
    <property type="project" value="InterPro"/>
</dbReference>
<organism evidence="7 8">
    <name type="scientific">Candidatus Desulfatibia vada</name>
    <dbReference type="NCBI Taxonomy" id="2841696"/>
    <lineage>
        <taxon>Bacteria</taxon>
        <taxon>Pseudomonadati</taxon>
        <taxon>Thermodesulfobacteriota</taxon>
        <taxon>Desulfobacteria</taxon>
        <taxon>Desulfobacterales</taxon>
        <taxon>Desulfobacterales incertae sedis</taxon>
        <taxon>Candidatus Desulfatibia</taxon>
    </lineage>
</organism>
<evidence type="ECO:0000313" key="7">
    <source>
        <dbReference type="EMBL" id="MBC8431873.1"/>
    </source>
</evidence>
<dbReference type="PRINTS" id="PR00411">
    <property type="entry name" value="PNDRDTASEI"/>
</dbReference>
<accession>A0A8J6TQ79</accession>
<feature type="domain" description="Glucose-methanol-choline oxidoreductase N-terminal" evidence="5">
    <location>
        <begin position="103"/>
        <end position="243"/>
    </location>
</feature>
<keyword evidence="2" id="KW-0285">Flavoprotein</keyword>
<dbReference type="Gene3D" id="3.50.50.60">
    <property type="entry name" value="FAD/NAD(P)-binding domain"/>
    <property type="match status" value="2"/>
</dbReference>
<proteinExistence type="inferred from homology"/>
<name>A0A8J6TQ79_9BACT</name>
<sequence length="432" mass="47932">MDLDIQEKDVIVVGSGPGGATVAKELSQRNKKVLILEWGDNAPLTGSFWQGARTLLLPGRSMLFTRQMLGLVRGITTGGSTVHYYATSFPVPFDMLKSYGIDINDEVKELREELPVAPLKDEMVGPMSERLLDSAQDLGYSWKKLDKFMYQDKWKPEYKFGHYGDPHRVKWSARMYIEEAVANGAKLINGAKVKKVLFEGNKAIGVEFTKGQKKYEAFAPKVIISAGGIGTPVILRASGIKRAGYDFFFDPLIGVRGTVKDIDVPTSEIPMTAGVHIEDEGYMMTDMAHPFATTAMFAAGVFRFHKMFSRPNTLQIMVKAKDELGGKLTDTGGVRKILDKNEKQKLRRGYERAKEILKNAGAKSIFKTQYLAAHPGGTVKVGELLDSNLKTEYENLYVCDCSVIPEAWGLPPTTTIIGLGKRLAKYLLEETK</sequence>
<dbReference type="EMBL" id="JACNIG010000187">
    <property type="protein sequence ID" value="MBC8431873.1"/>
    <property type="molecule type" value="Genomic_DNA"/>
</dbReference>
<dbReference type="Proteomes" id="UP000605201">
    <property type="component" value="Unassembled WGS sequence"/>
</dbReference>
<evidence type="ECO:0000256" key="2">
    <source>
        <dbReference type="ARBA" id="ARBA00022630"/>
    </source>
</evidence>
<dbReference type="SUPFAM" id="SSF51905">
    <property type="entry name" value="FAD/NAD(P)-binding domain"/>
    <property type="match status" value="1"/>
</dbReference>
<keyword evidence="3" id="KW-0274">FAD</keyword>
<dbReference type="PANTHER" id="PTHR46056:SF12">
    <property type="entry name" value="LONG-CHAIN-ALCOHOL OXIDASE"/>
    <property type="match status" value="1"/>
</dbReference>
<dbReference type="Pfam" id="PF00732">
    <property type="entry name" value="GMC_oxred_N"/>
    <property type="match status" value="1"/>
</dbReference>
<gene>
    <name evidence="7" type="ORF">H8D96_08120</name>
</gene>
<reference evidence="7 8" key="1">
    <citation type="submission" date="2020-08" db="EMBL/GenBank/DDBJ databases">
        <title>Bridging the membrane lipid divide: bacteria of the FCB group superphylum have the potential to synthesize archaeal ether lipids.</title>
        <authorList>
            <person name="Villanueva L."/>
            <person name="Von Meijenfeldt F.A.B."/>
            <person name="Westbye A.B."/>
            <person name="Yadav S."/>
            <person name="Hopmans E.C."/>
            <person name="Dutilh B.E."/>
            <person name="Sinninghe Damste J.S."/>
        </authorList>
    </citation>
    <scope>NUCLEOTIDE SEQUENCE [LARGE SCALE GENOMIC DNA]</scope>
    <source>
        <strain evidence="7">NIOZ-UU17</strain>
    </source>
</reference>
<protein>
    <submittedName>
        <fullName evidence="7">GMC family oxidoreductase</fullName>
    </submittedName>
</protein>
<evidence type="ECO:0000256" key="4">
    <source>
        <dbReference type="ARBA" id="ARBA00023002"/>
    </source>
</evidence>
<dbReference type="InterPro" id="IPR000172">
    <property type="entry name" value="GMC_OxRdtase_N"/>
</dbReference>
<dbReference type="Pfam" id="PF13450">
    <property type="entry name" value="NAD_binding_8"/>
    <property type="match status" value="1"/>
</dbReference>
<dbReference type="InterPro" id="IPR036188">
    <property type="entry name" value="FAD/NAD-bd_sf"/>
</dbReference>
<dbReference type="InterPro" id="IPR007867">
    <property type="entry name" value="GMC_OxRtase_C"/>
</dbReference>
<comment type="similarity">
    <text evidence="1">Belongs to the GMC oxidoreductase family.</text>
</comment>
<evidence type="ECO:0000256" key="3">
    <source>
        <dbReference type="ARBA" id="ARBA00022827"/>
    </source>
</evidence>
<evidence type="ECO:0000256" key="1">
    <source>
        <dbReference type="ARBA" id="ARBA00010790"/>
    </source>
</evidence>
<evidence type="ECO:0000313" key="8">
    <source>
        <dbReference type="Proteomes" id="UP000605201"/>
    </source>
</evidence>
<comment type="caution">
    <text evidence="7">The sequence shown here is derived from an EMBL/GenBank/DDBJ whole genome shotgun (WGS) entry which is preliminary data.</text>
</comment>
<dbReference type="AlphaFoldDB" id="A0A8J6TQ79"/>